<gene>
    <name evidence="1" type="ORF">CPT_MTx_085</name>
</gene>
<name>A0A482MG41_9CAUD</name>
<dbReference type="Proteomes" id="UP000309130">
    <property type="component" value="Segment"/>
</dbReference>
<keyword evidence="2" id="KW-1185">Reference proteome</keyword>
<reference evidence="2" key="1">
    <citation type="submission" date="2019-03" db="EMBL/GenBank/DDBJ databases">
        <title>Complete Genome Sequence of Serratia marcescens Myophage MTx.</title>
        <authorList>
            <person name="Graham K."/>
            <person name="Freeman M."/>
            <person name="Newkirk H."/>
            <person name="Liu M."/>
            <person name="Ramsey J."/>
            <person name="Cahill J."/>
        </authorList>
    </citation>
    <scope>NUCLEOTIDE SEQUENCE [LARGE SCALE GENOMIC DNA]</scope>
</reference>
<evidence type="ECO:0000313" key="1">
    <source>
        <dbReference type="EMBL" id="QBQ72391.1"/>
    </source>
</evidence>
<sequence>MEELSSARRVITTMRMLDKALALKSKGVLPYPIDFYSAEEPMTAKESMLRGRPDLLKETWRRKNKR</sequence>
<proteinExistence type="predicted"/>
<organism evidence="1 2">
    <name type="scientific">Serratia phage MTx</name>
    <dbReference type="NCBI Taxonomy" id="2557553"/>
    <lineage>
        <taxon>Viruses</taxon>
        <taxon>Duplodnaviria</taxon>
        <taxon>Heunggongvirae</taxon>
        <taxon>Uroviricota</taxon>
        <taxon>Caudoviricetes</taxon>
        <taxon>Lindbergviridae</taxon>
        <taxon>Myosmarvirus</taxon>
        <taxon>Myosmarvirus MTx</taxon>
    </lineage>
</organism>
<protein>
    <submittedName>
        <fullName evidence="1">Uncharacterized protein</fullName>
    </submittedName>
</protein>
<accession>A0A482MG41</accession>
<evidence type="ECO:0000313" key="2">
    <source>
        <dbReference type="Proteomes" id="UP000309130"/>
    </source>
</evidence>
<dbReference type="EMBL" id="MK618717">
    <property type="protein sequence ID" value="QBQ72391.1"/>
    <property type="molecule type" value="Genomic_DNA"/>
</dbReference>